<keyword evidence="5 12" id="KW-0808">Transferase</keyword>
<evidence type="ECO:0000256" key="6">
    <source>
        <dbReference type="ARBA" id="ARBA00022692"/>
    </source>
</evidence>
<evidence type="ECO:0000256" key="10">
    <source>
        <dbReference type="ARBA" id="ARBA00023136"/>
    </source>
</evidence>
<feature type="domain" description="Fucosyltransferase C-terminal" evidence="14">
    <location>
        <begin position="157"/>
        <end position="330"/>
    </location>
</feature>
<dbReference type="GO" id="GO:0008417">
    <property type="term" value="F:fucosyltransferase activity"/>
    <property type="evidence" value="ECO:0007669"/>
    <property type="project" value="InterPro"/>
</dbReference>
<feature type="compositionally biased region" description="Basic and acidic residues" evidence="13">
    <location>
        <begin position="373"/>
        <end position="386"/>
    </location>
</feature>
<evidence type="ECO:0000256" key="3">
    <source>
        <dbReference type="ARBA" id="ARBA00008919"/>
    </source>
</evidence>
<evidence type="ECO:0000313" key="17">
    <source>
        <dbReference type="Proteomes" id="UP001321473"/>
    </source>
</evidence>
<evidence type="ECO:0000259" key="14">
    <source>
        <dbReference type="Pfam" id="PF00852"/>
    </source>
</evidence>
<dbReference type="Gene3D" id="3.40.50.11660">
    <property type="entry name" value="Glycosyl transferase family 10, C-terminal domain"/>
    <property type="match status" value="1"/>
</dbReference>
<dbReference type="FunFam" id="3.40.50.11660:FF:000006">
    <property type="entry name" value="Alpha-(1,3)-fucosyltransferase C"/>
    <property type="match status" value="1"/>
</dbReference>
<sequence length="386" mass="44469">MTIFALIYTDFKLPKWTTWTSTRRLQKRVKILFWTKAFGAWNEVYNFTSSGLTPHDNCPVPCFLTNNRSLIRTVDAVVIHDRDADGNNLPKYRAPHQRWVYWNLESPAHSRPQQMKKLKKVFNWTYTYRRDSDVWHPYSFVARLTPERSSSPPFVTWTNRSKLVVWLVSNCRTPSGRMQFVKELKKHIPVDIYGTCGNLKCLRRLGCPASFGRTYYFYLALENSICPDYVTEKFYVNALQNEIVPVVFGNYSDLAPPGSYINALDFASPKHVATYLKAVAADPSRYQKYFAWRNTHGIVPSGITDHCALCKALYEARPENRKVYKNIVRWWHGNGSLCTSWKPVRAPDTVAPAGRTMSPGFAATLRPTGSTFQEEKSIGRNNKSEH</sequence>
<dbReference type="EMBL" id="JARKHS020007632">
    <property type="protein sequence ID" value="KAK8781517.1"/>
    <property type="molecule type" value="Genomic_DNA"/>
</dbReference>
<keyword evidence="8" id="KW-1133">Transmembrane helix</keyword>
<dbReference type="InterPro" id="IPR055270">
    <property type="entry name" value="Glyco_tran_10_C"/>
</dbReference>
<dbReference type="EC" id="2.4.1.-" evidence="12"/>
<evidence type="ECO:0000256" key="7">
    <source>
        <dbReference type="ARBA" id="ARBA00022968"/>
    </source>
</evidence>
<evidence type="ECO:0000256" key="4">
    <source>
        <dbReference type="ARBA" id="ARBA00022676"/>
    </source>
</evidence>
<keyword evidence="11" id="KW-0325">Glycoprotein</keyword>
<keyword evidence="6 12" id="KW-0812">Transmembrane</keyword>
<dbReference type="PANTHER" id="PTHR48438:SF1">
    <property type="entry name" value="ALPHA-(1,3)-FUCOSYLTRANSFERASE C-RELATED"/>
    <property type="match status" value="1"/>
</dbReference>
<dbReference type="Pfam" id="PF00852">
    <property type="entry name" value="Glyco_transf_10"/>
    <property type="match status" value="1"/>
</dbReference>
<comment type="subcellular location">
    <subcellularLocation>
        <location evidence="1 12">Golgi apparatus</location>
        <location evidence="1 12">Golgi stack membrane</location>
        <topology evidence="1 12">Single-pass type II membrane protein</topology>
    </subcellularLocation>
</comment>
<evidence type="ECO:0000256" key="9">
    <source>
        <dbReference type="ARBA" id="ARBA00023034"/>
    </source>
</evidence>
<evidence type="ECO:0000256" key="13">
    <source>
        <dbReference type="SAM" id="MobiDB-lite"/>
    </source>
</evidence>
<evidence type="ECO:0000256" key="11">
    <source>
        <dbReference type="ARBA" id="ARBA00023180"/>
    </source>
</evidence>
<organism evidence="16 17">
    <name type="scientific">Amblyomma americanum</name>
    <name type="common">Lone star tick</name>
    <dbReference type="NCBI Taxonomy" id="6943"/>
    <lineage>
        <taxon>Eukaryota</taxon>
        <taxon>Metazoa</taxon>
        <taxon>Ecdysozoa</taxon>
        <taxon>Arthropoda</taxon>
        <taxon>Chelicerata</taxon>
        <taxon>Arachnida</taxon>
        <taxon>Acari</taxon>
        <taxon>Parasitiformes</taxon>
        <taxon>Ixodida</taxon>
        <taxon>Ixodoidea</taxon>
        <taxon>Ixodidae</taxon>
        <taxon>Amblyomminae</taxon>
        <taxon>Amblyomma</taxon>
    </lineage>
</organism>
<dbReference type="InterPro" id="IPR038577">
    <property type="entry name" value="GT10-like_C_sf"/>
</dbReference>
<keyword evidence="7" id="KW-0735">Signal-anchor</keyword>
<reference evidence="16 17" key="1">
    <citation type="journal article" date="2023" name="Arcadia Sci">
        <title>De novo assembly of a long-read Amblyomma americanum tick genome.</title>
        <authorList>
            <person name="Chou S."/>
            <person name="Poskanzer K.E."/>
            <person name="Rollins M."/>
            <person name="Thuy-Boun P.S."/>
        </authorList>
    </citation>
    <scope>NUCLEOTIDE SEQUENCE [LARGE SCALE GENOMIC DNA]</scope>
    <source>
        <strain evidence="16">F_SG_1</strain>
        <tissue evidence="16">Salivary glands</tissue>
    </source>
</reference>
<dbReference type="AlphaFoldDB" id="A0AAQ4F335"/>
<dbReference type="GO" id="GO:0032580">
    <property type="term" value="C:Golgi cisterna membrane"/>
    <property type="evidence" value="ECO:0007669"/>
    <property type="project" value="UniProtKB-SubCell"/>
</dbReference>
<proteinExistence type="inferred from homology"/>
<evidence type="ECO:0000256" key="8">
    <source>
        <dbReference type="ARBA" id="ARBA00022989"/>
    </source>
</evidence>
<dbReference type="InterPro" id="IPR031481">
    <property type="entry name" value="Glyco_tran_10_N"/>
</dbReference>
<protein>
    <recommendedName>
        <fullName evidence="12">Fucosyltransferase</fullName>
        <ecNumber evidence="12">2.4.1.-</ecNumber>
    </recommendedName>
</protein>
<dbReference type="PANTHER" id="PTHR48438">
    <property type="entry name" value="ALPHA-(1,3)-FUCOSYLTRANSFERASE C-RELATED"/>
    <property type="match status" value="1"/>
</dbReference>
<dbReference type="SUPFAM" id="SSF53756">
    <property type="entry name" value="UDP-Glycosyltransferase/glycogen phosphorylase"/>
    <property type="match status" value="1"/>
</dbReference>
<gene>
    <name evidence="16" type="ORF">V5799_017140</name>
</gene>
<evidence type="ECO:0000256" key="5">
    <source>
        <dbReference type="ARBA" id="ARBA00022679"/>
    </source>
</evidence>
<evidence type="ECO:0000256" key="1">
    <source>
        <dbReference type="ARBA" id="ARBA00004447"/>
    </source>
</evidence>
<evidence type="ECO:0000256" key="2">
    <source>
        <dbReference type="ARBA" id="ARBA00004922"/>
    </source>
</evidence>
<dbReference type="Pfam" id="PF17039">
    <property type="entry name" value="Glyco_tran_10_N"/>
    <property type="match status" value="1"/>
</dbReference>
<dbReference type="InterPro" id="IPR001503">
    <property type="entry name" value="Glyco_trans_10"/>
</dbReference>
<name>A0AAQ4F335_AMBAM</name>
<keyword evidence="9 12" id="KW-0333">Golgi apparatus</keyword>
<evidence type="ECO:0000313" key="16">
    <source>
        <dbReference type="EMBL" id="KAK8781517.1"/>
    </source>
</evidence>
<comment type="pathway">
    <text evidence="2">Protein modification; protein glycosylation.</text>
</comment>
<feature type="region of interest" description="Disordered" evidence="13">
    <location>
        <begin position="365"/>
        <end position="386"/>
    </location>
</feature>
<keyword evidence="4 12" id="KW-0328">Glycosyltransferase</keyword>
<comment type="caution">
    <text evidence="16">The sequence shown here is derived from an EMBL/GenBank/DDBJ whole genome shotgun (WGS) entry which is preliminary data.</text>
</comment>
<keyword evidence="10" id="KW-0472">Membrane</keyword>
<dbReference type="Proteomes" id="UP001321473">
    <property type="component" value="Unassembled WGS sequence"/>
</dbReference>
<feature type="domain" description="Fucosyltransferase N-terminal" evidence="15">
    <location>
        <begin position="27"/>
        <end position="138"/>
    </location>
</feature>
<evidence type="ECO:0000256" key="12">
    <source>
        <dbReference type="RuleBase" id="RU003832"/>
    </source>
</evidence>
<evidence type="ECO:0000259" key="15">
    <source>
        <dbReference type="Pfam" id="PF17039"/>
    </source>
</evidence>
<keyword evidence="17" id="KW-1185">Reference proteome</keyword>
<comment type="similarity">
    <text evidence="3 12">Belongs to the glycosyltransferase 10 family.</text>
</comment>
<accession>A0AAQ4F335</accession>